<dbReference type="EMBL" id="JGZN01000018">
    <property type="protein sequence ID" value="KFI90953.1"/>
    <property type="molecule type" value="Genomic_DNA"/>
</dbReference>
<protein>
    <submittedName>
        <fullName evidence="1">Uncharacterized protein</fullName>
    </submittedName>
</protein>
<name>A0A087D603_9BIFI</name>
<accession>A0A087D603</accession>
<dbReference type="AlphaFoldDB" id="A0A087D603"/>
<comment type="caution">
    <text evidence="1">The sequence shown here is derived from an EMBL/GenBank/DDBJ whole genome shotgun (WGS) entry which is preliminary data.</text>
</comment>
<proteinExistence type="predicted"/>
<dbReference type="OrthoDB" id="3233847at2"/>
<evidence type="ECO:0000313" key="2">
    <source>
        <dbReference type="Proteomes" id="UP000029066"/>
    </source>
</evidence>
<sequence>MSQETLPGFEAYDNIMAGLQEKATKELIEDFVHGRKLNSRAVFICKTMVNIARNFDVLNAKGRDTSRVMGQLLLWFQELNEMFPEEKEVNPALADLLQQAKA</sequence>
<dbReference type="STRING" id="1437607.BISA_1932"/>
<dbReference type="RefSeq" id="WP_033891974.1">
    <property type="nucleotide sequence ID" value="NZ_JDUT01000012.1"/>
</dbReference>
<evidence type="ECO:0000313" key="1">
    <source>
        <dbReference type="EMBL" id="KFI90953.1"/>
    </source>
</evidence>
<dbReference type="Proteomes" id="UP000029066">
    <property type="component" value="Unassembled WGS sequence"/>
</dbReference>
<organism evidence="1 2">
    <name type="scientific">Bifidobacterium saguini DSM 23967</name>
    <dbReference type="NCBI Taxonomy" id="1437607"/>
    <lineage>
        <taxon>Bacteria</taxon>
        <taxon>Bacillati</taxon>
        <taxon>Actinomycetota</taxon>
        <taxon>Actinomycetes</taxon>
        <taxon>Bifidobacteriales</taxon>
        <taxon>Bifidobacteriaceae</taxon>
        <taxon>Bifidobacterium</taxon>
    </lineage>
</organism>
<gene>
    <name evidence="1" type="ORF">BISA_1932</name>
</gene>
<reference evidence="1 2" key="1">
    <citation type="submission" date="2014-03" db="EMBL/GenBank/DDBJ databases">
        <title>Genomics of Bifidobacteria.</title>
        <authorList>
            <person name="Ventura M."/>
            <person name="Milani C."/>
            <person name="Lugli G.A."/>
        </authorList>
    </citation>
    <scope>NUCLEOTIDE SEQUENCE [LARGE SCALE GENOMIC DNA]</scope>
    <source>
        <strain evidence="1 2">DSM 23967</strain>
    </source>
</reference>